<evidence type="ECO:0000313" key="2">
    <source>
        <dbReference type="EMBL" id="KAK3936848.1"/>
    </source>
</evidence>
<feature type="compositionally biased region" description="Polar residues" evidence="1">
    <location>
        <begin position="137"/>
        <end position="146"/>
    </location>
</feature>
<feature type="region of interest" description="Disordered" evidence="1">
    <location>
        <begin position="1"/>
        <end position="93"/>
    </location>
</feature>
<feature type="compositionally biased region" description="Polar residues" evidence="1">
    <location>
        <begin position="1"/>
        <end position="14"/>
    </location>
</feature>
<reference evidence="3" key="1">
    <citation type="journal article" date="2023" name="Mol. Phylogenet. Evol.">
        <title>Genome-scale phylogeny and comparative genomics of the fungal order Sordariales.</title>
        <authorList>
            <person name="Hensen N."/>
            <person name="Bonometti L."/>
            <person name="Westerberg I."/>
            <person name="Brannstrom I.O."/>
            <person name="Guillou S."/>
            <person name="Cros-Aarteil S."/>
            <person name="Calhoun S."/>
            <person name="Haridas S."/>
            <person name="Kuo A."/>
            <person name="Mondo S."/>
            <person name="Pangilinan J."/>
            <person name="Riley R."/>
            <person name="LaButti K."/>
            <person name="Andreopoulos B."/>
            <person name="Lipzen A."/>
            <person name="Chen C."/>
            <person name="Yan M."/>
            <person name="Daum C."/>
            <person name="Ng V."/>
            <person name="Clum A."/>
            <person name="Steindorff A."/>
            <person name="Ohm R.A."/>
            <person name="Martin F."/>
            <person name="Silar P."/>
            <person name="Natvig D.O."/>
            <person name="Lalanne C."/>
            <person name="Gautier V."/>
            <person name="Ament-Velasquez S.L."/>
            <person name="Kruys A."/>
            <person name="Hutchinson M.I."/>
            <person name="Powell A.J."/>
            <person name="Barry K."/>
            <person name="Miller A.N."/>
            <person name="Grigoriev I.V."/>
            <person name="Debuchy R."/>
            <person name="Gladieux P."/>
            <person name="Hiltunen Thoren M."/>
            <person name="Johannesson H."/>
        </authorList>
    </citation>
    <scope>NUCLEOTIDE SEQUENCE [LARGE SCALE GENOMIC DNA]</scope>
    <source>
        <strain evidence="3">CBS 340.73</strain>
    </source>
</reference>
<comment type="caution">
    <text evidence="2">The sequence shown here is derived from an EMBL/GenBank/DDBJ whole genome shotgun (WGS) entry which is preliminary data.</text>
</comment>
<dbReference type="Proteomes" id="UP001303473">
    <property type="component" value="Unassembled WGS sequence"/>
</dbReference>
<keyword evidence="3" id="KW-1185">Reference proteome</keyword>
<feature type="compositionally biased region" description="Low complexity" evidence="1">
    <location>
        <begin position="118"/>
        <end position="136"/>
    </location>
</feature>
<organism evidence="2 3">
    <name type="scientific">Diplogelasinospora grovesii</name>
    <dbReference type="NCBI Taxonomy" id="303347"/>
    <lineage>
        <taxon>Eukaryota</taxon>
        <taxon>Fungi</taxon>
        <taxon>Dikarya</taxon>
        <taxon>Ascomycota</taxon>
        <taxon>Pezizomycotina</taxon>
        <taxon>Sordariomycetes</taxon>
        <taxon>Sordariomycetidae</taxon>
        <taxon>Sordariales</taxon>
        <taxon>Diplogelasinosporaceae</taxon>
        <taxon>Diplogelasinospora</taxon>
    </lineage>
</organism>
<proteinExistence type="predicted"/>
<dbReference type="EMBL" id="MU853871">
    <property type="protein sequence ID" value="KAK3936848.1"/>
    <property type="molecule type" value="Genomic_DNA"/>
</dbReference>
<protein>
    <submittedName>
        <fullName evidence="2">Uncharacterized protein</fullName>
    </submittedName>
</protein>
<feature type="compositionally biased region" description="Polar residues" evidence="1">
    <location>
        <begin position="410"/>
        <end position="421"/>
    </location>
</feature>
<accession>A0AAN6N2W9</accession>
<feature type="region of interest" description="Disordered" evidence="1">
    <location>
        <begin position="112"/>
        <end position="171"/>
    </location>
</feature>
<evidence type="ECO:0000313" key="3">
    <source>
        <dbReference type="Proteomes" id="UP001303473"/>
    </source>
</evidence>
<feature type="region of interest" description="Disordered" evidence="1">
    <location>
        <begin position="407"/>
        <end position="427"/>
    </location>
</feature>
<evidence type="ECO:0000256" key="1">
    <source>
        <dbReference type="SAM" id="MobiDB-lite"/>
    </source>
</evidence>
<sequence>MQQANMTNSANAATQDKPLPSVPKQVRISGAAREVHRDAQPGTPHPSSSRPKNQGKWIALDVDTNVPLDTGVRPESDRSASGSSSSSVPTPGALITATFNRSFSNISGAGYKDRAVTSSDRPSQSRQSSNRNVASSPTNPFLSRGNSFMPEALDPYPASLADGDDKTFDTPEKEKAWNRDRMRIAAVSRIARDLTQLELRLGVEGSDLSLGVDQQYEISLLESLTYYDKLPGEQRGDYVDRILTVWSARLRALVTRAESCTCGTSMLCKQTIATDIHRRPDGLAADPTMRGVALGESILPWVRYKISSYKAQNESAIRNGQEPPVKDYQTQLYDDLPMEFQTLVERPKEGPGMPGFLHNWHYAMKGTFFMRARLWELENLQDQGHKMMQKDPCKSCHPETFVRRMVRRATGSSGSNTSLQKGTGKKR</sequence>
<gene>
    <name evidence="2" type="ORF">QBC46DRAFT_418096</name>
</gene>
<dbReference type="AlphaFoldDB" id="A0AAN6N2W9"/>
<name>A0AAN6N2W9_9PEZI</name>